<organism evidence="2 3">
    <name type="scientific">Filobasidium floriforme</name>
    <dbReference type="NCBI Taxonomy" id="5210"/>
    <lineage>
        <taxon>Eukaryota</taxon>
        <taxon>Fungi</taxon>
        <taxon>Dikarya</taxon>
        <taxon>Basidiomycota</taxon>
        <taxon>Agaricomycotina</taxon>
        <taxon>Tremellomycetes</taxon>
        <taxon>Filobasidiales</taxon>
        <taxon>Filobasidiaceae</taxon>
        <taxon>Filobasidium</taxon>
    </lineage>
</organism>
<gene>
    <name evidence="2" type="ORF">FFLO_03599</name>
</gene>
<feature type="compositionally biased region" description="Low complexity" evidence="1">
    <location>
        <begin position="154"/>
        <end position="167"/>
    </location>
</feature>
<evidence type="ECO:0000256" key="1">
    <source>
        <dbReference type="SAM" id="MobiDB-lite"/>
    </source>
</evidence>
<feature type="region of interest" description="Disordered" evidence="1">
    <location>
        <begin position="44"/>
        <end position="102"/>
    </location>
</feature>
<feature type="region of interest" description="Disordered" evidence="1">
    <location>
        <begin position="148"/>
        <end position="190"/>
    </location>
</feature>
<dbReference type="Proteomes" id="UP000812966">
    <property type="component" value="Unassembled WGS sequence"/>
</dbReference>
<sequence length="260" mass="28348">MFLIPSHLRKVLQSVLTENAHEGPHTALLLLAHGQVLCTASNADPDWYSSGSTGDDNGDDDGGSDDDDEDGDEEDEDDENSRGEGGEDDEDEPYIPTPERNRMLRGIVKSQLLETDAFPDRTVPGGKKERGSIKIECDLGRLLLHPLPIPIPTPSSSSSSTSNSSTTPHHHHSYSHPHPDPRIKHLTSIPNLSPQSLTYTLSAIGVEEPEDQTMGGNGKGNNEREGVVVLVLNGIKSLEWDVLERAAKAFEEDFRTKKTS</sequence>
<accession>A0A8K0NT06</accession>
<comment type="caution">
    <text evidence="2">The sequence shown here is derived from an EMBL/GenBank/DDBJ whole genome shotgun (WGS) entry which is preliminary data.</text>
</comment>
<proteinExistence type="predicted"/>
<evidence type="ECO:0000313" key="2">
    <source>
        <dbReference type="EMBL" id="KAG7535928.1"/>
    </source>
</evidence>
<dbReference type="EMBL" id="JABELV010000067">
    <property type="protein sequence ID" value="KAG7535928.1"/>
    <property type="molecule type" value="Genomic_DNA"/>
</dbReference>
<name>A0A8K0NT06_9TREE</name>
<feature type="compositionally biased region" description="Acidic residues" evidence="1">
    <location>
        <begin position="56"/>
        <end position="79"/>
    </location>
</feature>
<keyword evidence="3" id="KW-1185">Reference proteome</keyword>
<protein>
    <submittedName>
        <fullName evidence="2">Uncharacterized protein</fullName>
    </submittedName>
</protein>
<evidence type="ECO:0000313" key="3">
    <source>
        <dbReference type="Proteomes" id="UP000812966"/>
    </source>
</evidence>
<reference evidence="2" key="1">
    <citation type="submission" date="2020-04" db="EMBL/GenBank/DDBJ databases">
        <title>Analysis of mating type loci in Filobasidium floriforme.</title>
        <authorList>
            <person name="Nowrousian M."/>
        </authorList>
    </citation>
    <scope>NUCLEOTIDE SEQUENCE</scope>
    <source>
        <strain evidence="2">CBS 6242</strain>
    </source>
</reference>
<dbReference type="AlphaFoldDB" id="A0A8K0NT06"/>